<gene>
    <name evidence="2" type="ORF">CGOC_LOCUS7638</name>
</gene>
<proteinExistence type="predicted"/>
<feature type="compositionally biased region" description="Acidic residues" evidence="1">
    <location>
        <begin position="46"/>
        <end position="56"/>
    </location>
</feature>
<sequence length="88" mass="9684">MSKRGFLDLDDDNFWGNDDSKADVTSEQEEREGETTSCDLGKDAENGSDEPQEDTEGASKADLDGWEDVGEMKKSQDAKIESGKCIFV</sequence>
<evidence type="ECO:0000256" key="1">
    <source>
        <dbReference type="SAM" id="MobiDB-lite"/>
    </source>
</evidence>
<dbReference type="AlphaFoldDB" id="A0A3P6UL94"/>
<dbReference type="EMBL" id="UYRV01026838">
    <property type="protein sequence ID" value="VDK79968.1"/>
    <property type="molecule type" value="Genomic_DNA"/>
</dbReference>
<accession>A0A3P6UL94</accession>
<feature type="region of interest" description="Disordered" evidence="1">
    <location>
        <begin position="1"/>
        <end position="65"/>
    </location>
</feature>
<dbReference type="Proteomes" id="UP000271889">
    <property type="component" value="Unassembled WGS sequence"/>
</dbReference>
<organism evidence="2 3">
    <name type="scientific">Cylicostephanus goldi</name>
    <name type="common">Nematode worm</name>
    <dbReference type="NCBI Taxonomy" id="71465"/>
    <lineage>
        <taxon>Eukaryota</taxon>
        <taxon>Metazoa</taxon>
        <taxon>Ecdysozoa</taxon>
        <taxon>Nematoda</taxon>
        <taxon>Chromadorea</taxon>
        <taxon>Rhabditida</taxon>
        <taxon>Rhabditina</taxon>
        <taxon>Rhabditomorpha</taxon>
        <taxon>Strongyloidea</taxon>
        <taxon>Strongylidae</taxon>
        <taxon>Cylicostephanus</taxon>
    </lineage>
</organism>
<protein>
    <submittedName>
        <fullName evidence="2">Uncharacterized protein</fullName>
    </submittedName>
</protein>
<evidence type="ECO:0000313" key="2">
    <source>
        <dbReference type="EMBL" id="VDK79968.1"/>
    </source>
</evidence>
<evidence type="ECO:0000313" key="3">
    <source>
        <dbReference type="Proteomes" id="UP000271889"/>
    </source>
</evidence>
<name>A0A3P6UL94_CYLGO</name>
<keyword evidence="3" id="KW-1185">Reference proteome</keyword>
<reference evidence="2 3" key="1">
    <citation type="submission" date="2018-11" db="EMBL/GenBank/DDBJ databases">
        <authorList>
            <consortium name="Pathogen Informatics"/>
        </authorList>
    </citation>
    <scope>NUCLEOTIDE SEQUENCE [LARGE SCALE GENOMIC DNA]</scope>
</reference>